<comment type="similarity">
    <text evidence="2 7">Belongs to the glycosyl hydrolase 3 family.</text>
</comment>
<comment type="caution">
    <text evidence="9">The sequence shown here is derived from an EMBL/GenBank/DDBJ whole genome shotgun (WGS) entry which is preliminary data.</text>
</comment>
<sequence length="754" mass="84036">MNRNSKKIVLTRISFGIIVVFTLLSCQKNQEKSLQNDQNLLIDKKVDSIMNLMTLQEKIGQTVLYSSTEDVTGPVLDKNYQTYLKNGQIGAIFNAMGSAFTRKLQEIAVEETRLGIPLIFGYDVIHGHKTIFPIPLAESSSWDLELMKKTARTAALEASAEGLHWTFAPMVDIARDPRWGRIAEGAGEDTYLGSLIAKARVEGFQGDNLGERHTIMACAKHFAAYGAAQAGRDYHTVDISLNTLHNVYLPPFKSSVDAGVATFMTSFNELNGVPATGNSYLLQDILRDQWNFDGFVVTDYTSINEMVHHGYAENLEKAGEMALNAGVDMDLQGGVYKNHLENSINQKHVDIQKLDRAVRYILRMKFELGLFDDPYKYCDEQKEKEIILHPDHLQLAREAARKSMVLLKNKEQVLPVEKESKIALIGPLAADEFHIIGNWSAKGDREGTAVSVKEAFEEKGISFTYTKGCEIDGNEVDFSEAITIAKSSDVVVMVMGESERMSGEAASRTSIQLPGQQRALIKAIKKTGKPIILVLYNGRPLDLSWENEQVQGIIEAWFPGTSGGFGVVDVLFGDYNPSGKLTVTFPRNIGQIPIHYNMKNTGRPADIPGANERYVSKYIDVENSPLFPFGYGLSYTSFAYTKPELSAKTLNTSDSLKITTKVTNTGNYDGEEIIQLYIKDRFGSITRPVKELKGFQKVFIKKGETKTVTFSITADDLKFYNNDLKYVNEEGDYDVFVAGNSDHKFTNSFSLQLK</sequence>
<keyword evidence="6 7" id="KW-0326">Glycosidase</keyword>
<dbReference type="Pfam" id="PF00933">
    <property type="entry name" value="Glyco_hydro_3"/>
    <property type="match status" value="1"/>
</dbReference>
<dbReference type="PRINTS" id="PR00133">
    <property type="entry name" value="GLHYDRLASE3"/>
</dbReference>
<dbReference type="PROSITE" id="PS51257">
    <property type="entry name" value="PROKAR_LIPOPROTEIN"/>
    <property type="match status" value="1"/>
</dbReference>
<evidence type="ECO:0000256" key="5">
    <source>
        <dbReference type="ARBA" id="ARBA00022801"/>
    </source>
</evidence>
<dbReference type="SMART" id="SM01217">
    <property type="entry name" value="Fn3_like"/>
    <property type="match status" value="1"/>
</dbReference>
<dbReference type="InterPro" id="IPR017853">
    <property type="entry name" value="GH"/>
</dbReference>
<evidence type="ECO:0000313" key="9">
    <source>
        <dbReference type="EMBL" id="MFD2565271.1"/>
    </source>
</evidence>
<feature type="domain" description="Fibronectin type III-like" evidence="8">
    <location>
        <begin position="672"/>
        <end position="741"/>
    </location>
</feature>
<evidence type="ECO:0000313" key="10">
    <source>
        <dbReference type="Proteomes" id="UP001597319"/>
    </source>
</evidence>
<dbReference type="InterPro" id="IPR026891">
    <property type="entry name" value="Fn3-like"/>
</dbReference>
<dbReference type="Gene3D" id="3.40.50.1700">
    <property type="entry name" value="Glycoside hydrolase family 3 C-terminal domain"/>
    <property type="match status" value="1"/>
</dbReference>
<dbReference type="PANTHER" id="PTHR30620">
    <property type="entry name" value="PERIPLASMIC BETA-GLUCOSIDASE-RELATED"/>
    <property type="match status" value="1"/>
</dbReference>
<reference evidence="10" key="1">
    <citation type="journal article" date="2019" name="Int. J. Syst. Evol. Microbiol.">
        <title>The Global Catalogue of Microorganisms (GCM) 10K type strain sequencing project: providing services to taxonomists for standard genome sequencing and annotation.</title>
        <authorList>
            <consortium name="The Broad Institute Genomics Platform"/>
            <consortium name="The Broad Institute Genome Sequencing Center for Infectious Disease"/>
            <person name="Wu L."/>
            <person name="Ma J."/>
        </authorList>
    </citation>
    <scope>NUCLEOTIDE SEQUENCE [LARGE SCALE GENOMIC DNA]</scope>
    <source>
        <strain evidence="10">KCTC 52274</strain>
    </source>
</reference>
<dbReference type="InterPro" id="IPR002772">
    <property type="entry name" value="Glyco_hydro_3_C"/>
</dbReference>
<evidence type="ECO:0000256" key="7">
    <source>
        <dbReference type="RuleBase" id="RU361161"/>
    </source>
</evidence>
<dbReference type="EC" id="3.2.1.21" evidence="3"/>
<evidence type="ECO:0000256" key="6">
    <source>
        <dbReference type="ARBA" id="ARBA00023295"/>
    </source>
</evidence>
<dbReference type="SUPFAM" id="SSF51445">
    <property type="entry name" value="(Trans)glycosidases"/>
    <property type="match status" value="1"/>
</dbReference>
<dbReference type="InterPro" id="IPR051915">
    <property type="entry name" value="Cellulose_Degrad_GH3"/>
</dbReference>
<dbReference type="RefSeq" id="WP_378295094.1">
    <property type="nucleotide sequence ID" value="NZ_JBHULE010000035.1"/>
</dbReference>
<evidence type="ECO:0000256" key="2">
    <source>
        <dbReference type="ARBA" id="ARBA00005336"/>
    </source>
</evidence>
<keyword evidence="4" id="KW-0732">Signal</keyword>
<keyword evidence="5 7" id="KW-0378">Hydrolase</keyword>
<dbReference type="NCBIfam" id="NF011678">
    <property type="entry name" value="PRK15098.1"/>
    <property type="match status" value="1"/>
</dbReference>
<dbReference type="PANTHER" id="PTHR30620:SF16">
    <property type="entry name" value="LYSOSOMAL BETA GLUCOSIDASE"/>
    <property type="match status" value="1"/>
</dbReference>
<dbReference type="Proteomes" id="UP001597319">
    <property type="component" value="Unassembled WGS sequence"/>
</dbReference>
<gene>
    <name evidence="9" type="primary">bglX</name>
    <name evidence="9" type="ORF">ACFSR1_21515</name>
</gene>
<organism evidence="9 10">
    <name type="scientific">Aquimarina rubra</name>
    <dbReference type="NCBI Taxonomy" id="1920033"/>
    <lineage>
        <taxon>Bacteria</taxon>
        <taxon>Pseudomonadati</taxon>
        <taxon>Bacteroidota</taxon>
        <taxon>Flavobacteriia</taxon>
        <taxon>Flavobacteriales</taxon>
        <taxon>Flavobacteriaceae</taxon>
        <taxon>Aquimarina</taxon>
    </lineage>
</organism>
<dbReference type="InterPro" id="IPR001764">
    <property type="entry name" value="Glyco_hydro_3_N"/>
</dbReference>
<evidence type="ECO:0000256" key="4">
    <source>
        <dbReference type="ARBA" id="ARBA00022729"/>
    </source>
</evidence>
<dbReference type="InterPro" id="IPR013783">
    <property type="entry name" value="Ig-like_fold"/>
</dbReference>
<dbReference type="GO" id="GO:0008422">
    <property type="term" value="F:beta-glucosidase activity"/>
    <property type="evidence" value="ECO:0007669"/>
    <property type="project" value="UniProtKB-EC"/>
</dbReference>
<protein>
    <recommendedName>
        <fullName evidence="3">beta-glucosidase</fullName>
        <ecNumber evidence="3">3.2.1.21</ecNumber>
    </recommendedName>
</protein>
<proteinExistence type="inferred from homology"/>
<dbReference type="InterPro" id="IPR019800">
    <property type="entry name" value="Glyco_hydro_3_AS"/>
</dbReference>
<accession>A0ABW5LMB7</accession>
<dbReference type="Gene3D" id="3.20.20.300">
    <property type="entry name" value="Glycoside hydrolase, family 3, N-terminal domain"/>
    <property type="match status" value="1"/>
</dbReference>
<dbReference type="PROSITE" id="PS00775">
    <property type="entry name" value="GLYCOSYL_HYDROL_F3"/>
    <property type="match status" value="1"/>
</dbReference>
<dbReference type="SUPFAM" id="SSF52279">
    <property type="entry name" value="Beta-D-glucan exohydrolase, C-terminal domain"/>
    <property type="match status" value="1"/>
</dbReference>
<dbReference type="InterPro" id="IPR036962">
    <property type="entry name" value="Glyco_hydro_3_N_sf"/>
</dbReference>
<evidence type="ECO:0000256" key="1">
    <source>
        <dbReference type="ARBA" id="ARBA00000448"/>
    </source>
</evidence>
<dbReference type="Pfam" id="PF14310">
    <property type="entry name" value="Fn3-like"/>
    <property type="match status" value="1"/>
</dbReference>
<dbReference type="Pfam" id="PF01915">
    <property type="entry name" value="Glyco_hydro_3_C"/>
    <property type="match status" value="1"/>
</dbReference>
<evidence type="ECO:0000256" key="3">
    <source>
        <dbReference type="ARBA" id="ARBA00012744"/>
    </source>
</evidence>
<evidence type="ECO:0000259" key="8">
    <source>
        <dbReference type="SMART" id="SM01217"/>
    </source>
</evidence>
<name>A0ABW5LMB7_9FLAO</name>
<dbReference type="InterPro" id="IPR036881">
    <property type="entry name" value="Glyco_hydro_3_C_sf"/>
</dbReference>
<comment type="catalytic activity">
    <reaction evidence="1">
        <text>Hydrolysis of terminal, non-reducing beta-D-glucosyl residues with release of beta-D-glucose.</text>
        <dbReference type="EC" id="3.2.1.21"/>
    </reaction>
</comment>
<dbReference type="Gene3D" id="2.60.40.10">
    <property type="entry name" value="Immunoglobulins"/>
    <property type="match status" value="1"/>
</dbReference>
<dbReference type="EMBL" id="JBHULE010000035">
    <property type="protein sequence ID" value="MFD2565271.1"/>
    <property type="molecule type" value="Genomic_DNA"/>
</dbReference>
<keyword evidence="10" id="KW-1185">Reference proteome</keyword>